<dbReference type="EMBL" id="CP010086">
    <property type="protein sequence ID" value="AJG99242.1"/>
    <property type="molecule type" value="Genomic_DNA"/>
</dbReference>
<reference evidence="2" key="1">
    <citation type="submission" date="2014-12" db="EMBL/GenBank/DDBJ databases">
        <title>Genome sequence of Clostridium beijerinckii strain 59B.</title>
        <authorList>
            <person name="Little G.T."/>
            <person name="Minton N.P."/>
        </authorList>
    </citation>
    <scope>NUCLEOTIDE SEQUENCE [LARGE SCALE GENOMIC DNA]</scope>
    <source>
        <strain evidence="2">59B</strain>
    </source>
</reference>
<gene>
    <name evidence="1" type="ORF">LF65_02669</name>
</gene>
<sequence>MAIKIYTYANPYEIDCEHFWNEIKDCAHFCVSQTMVNGLNQTYPVFKSKQLTSTIRTLVNSLYENWEDITVNVRQIMEVDNAISELDFETSSLDNVKRSLLFNTKAIVSCIRMFKELSIDSKLMTKIDLNIDQQYLVELYKIIDNKEKSSFSFQRINSIEQVVQAIDKALLYHKKDVDLELIERDKIVIHGIHQFTPAMLCAIEDISKYKEVILLFNYQKQYSSVYDTWMNIYSIFDLPINNQSINQFVPMPLLMNSYQSNVLADYIGHLSSGEFIEKNKVLNDIEVVEFDNTTEFANYVAMLFDRAKNVSEKNGDNKTPLAFMEEQLYSASGKVNDILRAYFPEQFGERHFLDYPIGHFFVSTTNMWDEEKQEVKVNNFSDIKECLNSGIIIESNPGQLVSTFNMIEPYVEKENTILDIIKKLDQLIKNANKKHEDKEKVGYFSVDIELLMELKKALMELNSIVSSFFENFGNEKDNFRRFYSRIRKFIVSRVGDIEELDDEMHDVIGRLLERLEKSDLPETGTFNSLKQTMSYYLSQDDNAARGAHWIVRNFDQIDGDILRSSKQDPKKTCYHFCCLSDKDICSNKDERLPWPLDIKFFECSYQALEWKYQVFLKSKMEYRNFKRYALLYGLEFNRVGCKLSYVRTEDNKDNDLFYMLTLLGVKIKKYSSFNSNNYLQKLVIESEDEKMDELIEKIGTENRKKLRLCPYRFALEGIEQGKTVFRDRFLIHTYLKILISNWTKKELSGKPYSDESIKNTIQEQYEIIENRFRISDELEKTQIISAVYKDVYGFINYMKKYNRNKSAFPVVTSDLVRELRLREHFLNISLKGMEEAVADDELKTAISEKKFYCIHGKHCMYCASKDICLEYGANTGGE</sequence>
<protein>
    <submittedName>
        <fullName evidence="1">Uncharacterized protein</fullName>
    </submittedName>
</protein>
<dbReference type="OrthoDB" id="1956884at2"/>
<dbReference type="STRING" id="1520.LF65_02669"/>
<evidence type="ECO:0000313" key="1">
    <source>
        <dbReference type="EMBL" id="AJG99242.1"/>
    </source>
</evidence>
<dbReference type="AlphaFoldDB" id="A0A0B5QML5"/>
<organism evidence="1 2">
    <name type="scientific">Clostridium beijerinckii</name>
    <name type="common">Clostridium MP</name>
    <dbReference type="NCBI Taxonomy" id="1520"/>
    <lineage>
        <taxon>Bacteria</taxon>
        <taxon>Bacillati</taxon>
        <taxon>Bacillota</taxon>
        <taxon>Clostridia</taxon>
        <taxon>Eubacteriales</taxon>
        <taxon>Clostridiaceae</taxon>
        <taxon>Clostridium</taxon>
    </lineage>
</organism>
<dbReference type="KEGG" id="cbei:LF65_02669"/>
<accession>A0A0B5QML5</accession>
<dbReference type="RefSeq" id="WP_041896603.1">
    <property type="nucleotide sequence ID" value="NZ_CP010086.2"/>
</dbReference>
<dbReference type="Proteomes" id="UP000031866">
    <property type="component" value="Chromosome"/>
</dbReference>
<name>A0A0B5QML5_CLOBE</name>
<proteinExistence type="predicted"/>
<evidence type="ECO:0000313" key="2">
    <source>
        <dbReference type="Proteomes" id="UP000031866"/>
    </source>
</evidence>